<dbReference type="GO" id="GO:0031177">
    <property type="term" value="F:phosphopantetheine binding"/>
    <property type="evidence" value="ECO:0007669"/>
    <property type="project" value="InterPro"/>
</dbReference>
<dbReference type="Pfam" id="PF00668">
    <property type="entry name" value="Condensation"/>
    <property type="match status" value="1"/>
</dbReference>
<feature type="domain" description="Carrier" evidence="4">
    <location>
        <begin position="981"/>
        <end position="1056"/>
    </location>
</feature>
<reference evidence="5 6" key="1">
    <citation type="submission" date="2020-08" db="EMBL/GenBank/DDBJ databases">
        <title>Sequencing the genomes of 1000 actinobacteria strains.</title>
        <authorList>
            <person name="Klenk H.-P."/>
        </authorList>
    </citation>
    <scope>NUCLEOTIDE SEQUENCE [LARGE SCALE GENOMIC DNA]</scope>
    <source>
        <strain evidence="5 6">DSM 45272</strain>
    </source>
</reference>
<sequence>MTDAGPGTAEDSWPLTPLQSGMLVDALRDPENDADLVQHLFRVEGELDIDAFGAAWRSVIRRHSVFRAEIRWRDLAEPRMAVLPDVPLSLTVLDWSLLGPAEQDERFDAMLRADQARGFRLDTAPLSRIAVIRVADAAHLVLWTSHHILMDGWSRTLVLRELAAAYAGDAAPERPSPRFGDFAVRARSSDAAASLAFWRTELSGFTGNAPLPEMVDRRAEPGKSGGTGEHSVLLDETKTAALRELCRQARVTQATVFHAAWGLLLGHYTRSRDVLFGSTVSVRPLDVPDDEQPIGLLINTIPARVRVDRDATVVDWLRANQKRLAAAREHGGESLAEVQAATGLEPGTRLFDSVMVCENYPGSSDDRWSAGQLRMNLIRRFGQTGYPLFVTVWLGETPRIVLEHQREHLDENAVRDIAEGLLTILDTLAADPSALVGSVHPLTPSARAGIVDRYSPPPAPTVSRLVHELIGEQIRRRGTATAVVCGDVTLSYAELDEAADTLARRLRGEGIGPERVVGVFLDRSANLVVALLAVLRAGGVYLPLDPALPDRRLRLMLDDAGVSAVVTEQALLSRLDAPGLSGDRRLALCVDGPTSGPSSPAAPARAQHPEDLAYLVYTSGSTGTPKGVAITHASVATNCRSIEQLYEIHADDVVLQFSSIGFDASLEQALTPLLTGATVLLRDQEVWSPDKLLDVVCAYGVTVMELLPEYGWEVVRTLIAHPDPAARMGRLRLVTVGGDVVTTEQLAEWRQVAPHVRAVVSYGPTEGTITASGWTYPGHSDSPVALIGKPLAHIRAYVLDDDFNPAPARVPGEICIGGVAVARGYPGRLAITADRFAPDPWSPEPGARLYRTGDLGRWLPSGDLEFLGRMDDQVKIRGTRVEPAEVVTALRAHPTVGQAAVVLNRSTPGVSPSLVGYVTPATAGVNPEPARLREFLRGEVPAAAVPSSITVLAELPFNASGKLDRAALPAPAGPGTGGSDGPSTPLEKALAEVWAEVLGAERVGVHEDFFDLGGHSLTMLRVVARAGRAVGREIPLRLLFRNPTVASLATALDAAEGGGRRD</sequence>
<dbReference type="InterPro" id="IPR020806">
    <property type="entry name" value="PKS_PP-bd"/>
</dbReference>
<dbReference type="GO" id="GO:0003824">
    <property type="term" value="F:catalytic activity"/>
    <property type="evidence" value="ECO:0007669"/>
    <property type="project" value="InterPro"/>
</dbReference>
<keyword evidence="3" id="KW-0597">Phosphoprotein</keyword>
<dbReference type="CDD" id="cd05930">
    <property type="entry name" value="A_NRPS"/>
    <property type="match status" value="1"/>
</dbReference>
<dbReference type="Gene3D" id="3.40.50.980">
    <property type="match status" value="2"/>
</dbReference>
<dbReference type="GO" id="GO:0043041">
    <property type="term" value="P:amino acid activation for nonribosomal peptide biosynthetic process"/>
    <property type="evidence" value="ECO:0007669"/>
    <property type="project" value="TreeGrafter"/>
</dbReference>
<dbReference type="Gene3D" id="3.40.50.1820">
    <property type="entry name" value="alpha/beta hydrolase"/>
    <property type="match status" value="1"/>
</dbReference>
<dbReference type="Proteomes" id="UP000580861">
    <property type="component" value="Unassembled WGS sequence"/>
</dbReference>
<dbReference type="Gene3D" id="3.30.300.30">
    <property type="match status" value="1"/>
</dbReference>
<dbReference type="GO" id="GO:0044550">
    <property type="term" value="P:secondary metabolite biosynthetic process"/>
    <property type="evidence" value="ECO:0007669"/>
    <property type="project" value="TreeGrafter"/>
</dbReference>
<comment type="caution">
    <text evidence="5">The sequence shown here is derived from an EMBL/GenBank/DDBJ whole genome shotgun (WGS) entry which is preliminary data.</text>
</comment>
<dbReference type="InterPro" id="IPR029058">
    <property type="entry name" value="AB_hydrolase_fold"/>
</dbReference>
<dbReference type="GO" id="GO:0008610">
    <property type="term" value="P:lipid biosynthetic process"/>
    <property type="evidence" value="ECO:0007669"/>
    <property type="project" value="UniProtKB-ARBA"/>
</dbReference>
<dbReference type="InterPro" id="IPR025110">
    <property type="entry name" value="AMP-bd_C"/>
</dbReference>
<dbReference type="PANTHER" id="PTHR45527:SF1">
    <property type="entry name" value="FATTY ACID SYNTHASE"/>
    <property type="match status" value="1"/>
</dbReference>
<dbReference type="InterPro" id="IPR009081">
    <property type="entry name" value="PP-bd_ACP"/>
</dbReference>
<dbReference type="SUPFAM" id="SSF52777">
    <property type="entry name" value="CoA-dependent acyltransferases"/>
    <property type="match status" value="2"/>
</dbReference>
<dbReference type="GO" id="GO:0005737">
    <property type="term" value="C:cytoplasm"/>
    <property type="evidence" value="ECO:0007669"/>
    <property type="project" value="TreeGrafter"/>
</dbReference>
<dbReference type="InterPro" id="IPR045851">
    <property type="entry name" value="AMP-bd_C_sf"/>
</dbReference>
<dbReference type="PANTHER" id="PTHR45527">
    <property type="entry name" value="NONRIBOSOMAL PEPTIDE SYNTHETASE"/>
    <property type="match status" value="1"/>
</dbReference>
<dbReference type="SMART" id="SM00823">
    <property type="entry name" value="PKS_PP"/>
    <property type="match status" value="1"/>
</dbReference>
<dbReference type="AlphaFoldDB" id="A0A841AUB9"/>
<dbReference type="InterPro" id="IPR006162">
    <property type="entry name" value="Ppantetheine_attach_site"/>
</dbReference>
<evidence type="ECO:0000256" key="1">
    <source>
        <dbReference type="ARBA" id="ARBA00001957"/>
    </source>
</evidence>
<dbReference type="Gene3D" id="2.30.38.10">
    <property type="entry name" value="Luciferase, Domain 3"/>
    <property type="match status" value="1"/>
</dbReference>
<comment type="cofactor">
    <cofactor evidence="1">
        <name>pantetheine 4'-phosphate</name>
        <dbReference type="ChEBI" id="CHEBI:47942"/>
    </cofactor>
</comment>
<evidence type="ECO:0000313" key="5">
    <source>
        <dbReference type="EMBL" id="MBB5850543.1"/>
    </source>
</evidence>
<evidence type="ECO:0000256" key="3">
    <source>
        <dbReference type="ARBA" id="ARBA00022553"/>
    </source>
</evidence>
<dbReference type="InterPro" id="IPR001242">
    <property type="entry name" value="Condensation_dom"/>
</dbReference>
<gene>
    <name evidence="5" type="ORF">HDA45_000630</name>
</gene>
<evidence type="ECO:0000256" key="2">
    <source>
        <dbReference type="ARBA" id="ARBA00022450"/>
    </source>
</evidence>
<dbReference type="InterPro" id="IPR000873">
    <property type="entry name" value="AMP-dep_synth/lig_dom"/>
</dbReference>
<dbReference type="Pfam" id="PF13193">
    <property type="entry name" value="AMP-binding_C"/>
    <property type="match status" value="1"/>
</dbReference>
<evidence type="ECO:0000313" key="6">
    <source>
        <dbReference type="Proteomes" id="UP000580861"/>
    </source>
</evidence>
<dbReference type="RefSeq" id="WP_184891792.1">
    <property type="nucleotide sequence ID" value="NZ_JACHMX010000001.1"/>
</dbReference>
<protein>
    <submittedName>
        <fullName evidence="5">Amino acid adenylation domain-containing protein</fullName>
    </submittedName>
</protein>
<organism evidence="5 6">
    <name type="scientific">Amycolatopsis umgeniensis</name>
    <dbReference type="NCBI Taxonomy" id="336628"/>
    <lineage>
        <taxon>Bacteria</taxon>
        <taxon>Bacillati</taxon>
        <taxon>Actinomycetota</taxon>
        <taxon>Actinomycetes</taxon>
        <taxon>Pseudonocardiales</taxon>
        <taxon>Pseudonocardiaceae</taxon>
        <taxon>Amycolatopsis</taxon>
    </lineage>
</organism>
<dbReference type="Gene3D" id="3.30.559.10">
    <property type="entry name" value="Chloramphenicol acetyltransferase-like domain"/>
    <property type="match status" value="1"/>
</dbReference>
<dbReference type="Pfam" id="PF00501">
    <property type="entry name" value="AMP-binding"/>
    <property type="match status" value="1"/>
</dbReference>
<name>A0A841AUB9_9PSEU</name>
<dbReference type="InterPro" id="IPR010071">
    <property type="entry name" value="AA_adenyl_dom"/>
</dbReference>
<dbReference type="InterPro" id="IPR020845">
    <property type="entry name" value="AMP-binding_CS"/>
</dbReference>
<dbReference type="PROSITE" id="PS00012">
    <property type="entry name" value="PHOSPHOPANTETHEINE"/>
    <property type="match status" value="1"/>
</dbReference>
<dbReference type="FunFam" id="3.40.50.980:FF:000001">
    <property type="entry name" value="Non-ribosomal peptide synthetase"/>
    <property type="match status" value="1"/>
</dbReference>
<evidence type="ECO:0000259" key="4">
    <source>
        <dbReference type="PROSITE" id="PS50075"/>
    </source>
</evidence>
<dbReference type="PROSITE" id="PS50075">
    <property type="entry name" value="CARRIER"/>
    <property type="match status" value="1"/>
</dbReference>
<dbReference type="SUPFAM" id="SSF47336">
    <property type="entry name" value="ACP-like"/>
    <property type="match status" value="1"/>
</dbReference>
<dbReference type="SUPFAM" id="SSF56801">
    <property type="entry name" value="Acetyl-CoA synthetase-like"/>
    <property type="match status" value="1"/>
</dbReference>
<dbReference type="Pfam" id="PF00550">
    <property type="entry name" value="PP-binding"/>
    <property type="match status" value="1"/>
</dbReference>
<dbReference type="Gene3D" id="3.30.559.30">
    <property type="entry name" value="Nonribosomal peptide synthetase, condensation domain"/>
    <property type="match status" value="1"/>
</dbReference>
<dbReference type="PROSITE" id="PS00455">
    <property type="entry name" value="AMP_BINDING"/>
    <property type="match status" value="1"/>
</dbReference>
<dbReference type="InterPro" id="IPR036736">
    <property type="entry name" value="ACP-like_sf"/>
</dbReference>
<dbReference type="FunFam" id="1.10.1200.10:FF:000016">
    <property type="entry name" value="Non-ribosomal peptide synthase"/>
    <property type="match status" value="1"/>
</dbReference>
<dbReference type="InterPro" id="IPR023213">
    <property type="entry name" value="CAT-like_dom_sf"/>
</dbReference>
<dbReference type="NCBIfam" id="TIGR01733">
    <property type="entry name" value="AA-adenyl-dom"/>
    <property type="match status" value="1"/>
</dbReference>
<keyword evidence="2" id="KW-0596">Phosphopantetheine</keyword>
<dbReference type="GO" id="GO:0072330">
    <property type="term" value="P:monocarboxylic acid biosynthetic process"/>
    <property type="evidence" value="ECO:0007669"/>
    <property type="project" value="UniProtKB-ARBA"/>
</dbReference>
<dbReference type="EMBL" id="JACHMX010000001">
    <property type="protein sequence ID" value="MBB5850543.1"/>
    <property type="molecule type" value="Genomic_DNA"/>
</dbReference>
<accession>A0A841AUB9</accession>
<proteinExistence type="predicted"/>
<keyword evidence="6" id="KW-1185">Reference proteome</keyword>